<feature type="region of interest" description="Disordered" evidence="5">
    <location>
        <begin position="219"/>
        <end position="251"/>
    </location>
</feature>
<keyword evidence="3" id="KW-0813">Transport</keyword>
<evidence type="ECO:0000256" key="4">
    <source>
        <dbReference type="ARBA" id="ARBA00023242"/>
    </source>
</evidence>
<dbReference type="GO" id="GO:0005635">
    <property type="term" value="C:nuclear envelope"/>
    <property type="evidence" value="ECO:0007669"/>
    <property type="project" value="TreeGrafter"/>
</dbReference>
<name>M7ZL28_TRIUA</name>
<dbReference type="InterPro" id="IPR016024">
    <property type="entry name" value="ARM-type_fold"/>
</dbReference>
<organism evidence="6">
    <name type="scientific">Triticum urartu</name>
    <name type="common">Red wild einkorn</name>
    <name type="synonym">Crithodium urartu</name>
    <dbReference type="NCBI Taxonomy" id="4572"/>
    <lineage>
        <taxon>Eukaryota</taxon>
        <taxon>Viridiplantae</taxon>
        <taxon>Streptophyta</taxon>
        <taxon>Embryophyta</taxon>
        <taxon>Tracheophyta</taxon>
        <taxon>Spermatophyta</taxon>
        <taxon>Magnoliopsida</taxon>
        <taxon>Liliopsida</taxon>
        <taxon>Poales</taxon>
        <taxon>Poaceae</taxon>
        <taxon>BOP clade</taxon>
        <taxon>Pooideae</taxon>
        <taxon>Triticodae</taxon>
        <taxon>Triticeae</taxon>
        <taxon>Triticinae</taxon>
        <taxon>Triticum</taxon>
    </lineage>
</organism>
<evidence type="ECO:0000256" key="5">
    <source>
        <dbReference type="SAM" id="MobiDB-lite"/>
    </source>
</evidence>
<dbReference type="InterPro" id="IPR011989">
    <property type="entry name" value="ARM-like"/>
</dbReference>
<evidence type="ECO:0000256" key="3">
    <source>
        <dbReference type="ARBA" id="ARBA00022448"/>
    </source>
</evidence>
<dbReference type="Gene3D" id="1.20.1280.50">
    <property type="match status" value="1"/>
</dbReference>
<dbReference type="SMART" id="SM00256">
    <property type="entry name" value="FBOX"/>
    <property type="match status" value="1"/>
</dbReference>
<dbReference type="SMART" id="SM00913">
    <property type="entry name" value="IBN_N"/>
    <property type="match status" value="1"/>
</dbReference>
<dbReference type="Pfam" id="PF03478">
    <property type="entry name" value="Beta-prop_KIB1-4"/>
    <property type="match status" value="2"/>
</dbReference>
<dbReference type="FunFam" id="1.25.10.10:FF:001096">
    <property type="entry name" value="Predicted protein"/>
    <property type="match status" value="1"/>
</dbReference>
<dbReference type="Pfam" id="PF00646">
    <property type="entry name" value="F-box"/>
    <property type="match status" value="1"/>
</dbReference>
<keyword evidence="4" id="KW-0539">Nucleus</keyword>
<comment type="similarity">
    <text evidence="2">Belongs to the importin beta family.</text>
</comment>
<dbReference type="SUPFAM" id="SSF48371">
    <property type="entry name" value="ARM repeat"/>
    <property type="match status" value="1"/>
</dbReference>
<protein>
    <submittedName>
        <fullName evidence="6">Importin-11</fullName>
    </submittedName>
</protein>
<feature type="region of interest" description="Disordered" evidence="5">
    <location>
        <begin position="309"/>
        <end position="335"/>
    </location>
</feature>
<dbReference type="PANTHER" id="PTHR10997:SF7">
    <property type="entry name" value="IMPORTIN-11"/>
    <property type="match status" value="1"/>
</dbReference>
<dbReference type="GO" id="GO:0005829">
    <property type="term" value="C:cytosol"/>
    <property type="evidence" value="ECO:0007669"/>
    <property type="project" value="TreeGrafter"/>
</dbReference>
<dbReference type="Pfam" id="PF25758">
    <property type="entry name" value="TPR_IPO11"/>
    <property type="match status" value="1"/>
</dbReference>
<dbReference type="PANTHER" id="PTHR10997">
    <property type="entry name" value="IMPORTIN-7, 8, 11"/>
    <property type="match status" value="1"/>
</dbReference>
<gene>
    <name evidence="6" type="ORF">TRIUR3_27245</name>
</gene>
<dbReference type="GO" id="GO:0031267">
    <property type="term" value="F:small GTPase binding"/>
    <property type="evidence" value="ECO:0007669"/>
    <property type="project" value="InterPro"/>
</dbReference>
<dbReference type="eggNOG" id="KOG1993">
    <property type="taxonomic scope" value="Eukaryota"/>
</dbReference>
<dbReference type="OMA" id="VKRICEC"/>
<sequence>MASSWSELPQELLGLFAARLPFPNDRARFRAVCRSWRSALRHHGHQARQLVVQPEGSFMAPSDARCSWHPLPSVPVDATCIGSTDDWIALRHDHADGHKYLLYNPFSKASIPLELDAAVAKATEVRKVLVRSTAAGELFVAILTNDAIRPFILSRGGKDVWLPGRWDLLYGFIIDIAFLKDKLYAITQDENLFPIDISLDGNGKLMVADGRRVVRQPPSNYGYNAWSASEDEDEAAGAYGEEADVTSDDDDDDEVFEAFNEKVVKASNSDDDDEVAGTLDEAGTSNKEAIKTSYEDGDEQIVGTLGEKATMTSYEDDDEEVDRTSDEETAETYDKDEVGGASNEEVAGALYDDVDEEWESVAAYEEEDDEPCEEDDNTIPDNFEFVDVDAPHGVFAVVVRYLVESRGKLLMVKQYVQLNTPTGLPAHFTRQVEIFEANAGAWVPMTNGLGDQALFVSMRFSKSVPAPCGDVEEGNIYFVNTGEVFNIRSNTCSQAGDVPTMYAVLANSLSADEATRHPAESALAQCEPRPGFCSCLLEIISARGSSCREDVRLLATVYFKNSINRYWRTRRDSYGISNEEKDHLRKNLLLNIREENNQIALQLAVLISKIARLDYPREWRDLFSILAQQLQSADVLASHRVFMVLFRTLKELSTKRLAVDQRNYAEITSHLFEYTWNLWKSDVQTILQNLSMLSQRNDLDSILEQSNDLILICDRWLLCLKIIRQLIFSGYASDSTTAQEVWQVREVCPTVLSAIQSLLPYYSSFKDKQAKLWEFAKRACTKLMKVLVTLQGRHPYSFVHQTVLPATVDFCLNIITNPEQAGASFEEFLIQCMVLVKTVSECKEYKPSATGRVINESAQPLSLEQKKKNFAAVASDMLKVVLPGDRVVLLCNILIRSLLGFRNLPILVQILYLYSKRSGGMLLAPVVVSILQEAMSVSPPLETDVTSGMLLKDAAYTAAGHVYYELSNYLSFNEWFHGSLSIEISNGHPNMRIIRRKVALLLGQWISEIKGDTRKLVYRALVALLQDNDIAVRLAACSSLCYLFQESSFSELDLFECLPTCWTMCFKLTEDVQEFDSKVQVLNFISVLLEHVGDKVIPFASQLSQFFQKIWDESAGESLLQIQLLTALRTFVSSLGYQSPLSYHMLMPILQSGVNVDSPDALNLLEDSVLLWEATLSNAPSIVPQLMDLFPYLVGIVNRSFDHLEVAVNIIEDYTIFGGSEFLKSHGTSLANVLDTIVRNVNDKGLLTTLPVIDLLIQLFPQEAPPLISSALQKLIFISLSRDDEHNPSRTTVRASSGAILARLLVMNTNFSAQLLSEPTLLANIQQSGISLKDNLLLSLVDMWIDKVDNASAIQQKEYAMALSVVLTLQIPQVIDKLDDILSVCTTVIIGGREVKTEDDSSGDITSSSWLGNDNSGYSSKFLKKRQAKDLDPIKQASLENILRENLKACAAHHGDSTFNAAISRIHPSSFAQLQQALNSA</sequence>
<dbReference type="InterPro" id="IPR005174">
    <property type="entry name" value="KIB1-4_b-propeller"/>
</dbReference>
<dbReference type="InterPro" id="IPR058669">
    <property type="entry name" value="TPR_IPO7/11-like"/>
</dbReference>
<dbReference type="SUPFAM" id="SSF81383">
    <property type="entry name" value="F-box domain"/>
    <property type="match status" value="1"/>
</dbReference>
<proteinExistence type="inferred from homology"/>
<reference evidence="6" key="1">
    <citation type="journal article" date="2013" name="Nature">
        <title>Draft genome of the wheat A-genome progenitor Triticum urartu.</title>
        <authorList>
            <person name="Ling H.Q."/>
            <person name="Zhao S."/>
            <person name="Liu D."/>
            <person name="Wang J."/>
            <person name="Sun H."/>
            <person name="Zhang C."/>
            <person name="Fan H."/>
            <person name="Li D."/>
            <person name="Dong L."/>
            <person name="Tao Y."/>
            <person name="Gao C."/>
            <person name="Wu H."/>
            <person name="Li Y."/>
            <person name="Cui Y."/>
            <person name="Guo X."/>
            <person name="Zheng S."/>
            <person name="Wang B."/>
            <person name="Yu K."/>
            <person name="Liang Q."/>
            <person name="Yang W."/>
            <person name="Lou X."/>
            <person name="Chen J."/>
            <person name="Feng M."/>
            <person name="Jian J."/>
            <person name="Zhang X."/>
            <person name="Luo G."/>
            <person name="Jiang Y."/>
            <person name="Liu J."/>
            <person name="Wang Z."/>
            <person name="Sha Y."/>
            <person name="Zhang B."/>
            <person name="Wu H."/>
            <person name="Tang D."/>
            <person name="Shen Q."/>
            <person name="Xue P."/>
            <person name="Zou S."/>
            <person name="Wang X."/>
            <person name="Liu X."/>
            <person name="Wang F."/>
            <person name="Yang Y."/>
            <person name="An X."/>
            <person name="Dong Z."/>
            <person name="Zhang K."/>
            <person name="Zhang X."/>
            <person name="Luo M.C."/>
            <person name="Dvorak J."/>
            <person name="Tong Y."/>
            <person name="Wang J."/>
            <person name="Yang H."/>
            <person name="Li Z."/>
            <person name="Wang D."/>
            <person name="Zhang A."/>
            <person name="Wang J."/>
        </authorList>
    </citation>
    <scope>NUCLEOTIDE SEQUENCE</scope>
</reference>
<evidence type="ECO:0000256" key="2">
    <source>
        <dbReference type="ARBA" id="ARBA00007991"/>
    </source>
</evidence>
<dbReference type="STRING" id="4572.M7ZL28"/>
<dbReference type="InterPro" id="IPR036047">
    <property type="entry name" value="F-box-like_dom_sf"/>
</dbReference>
<feature type="region of interest" description="Disordered" evidence="5">
    <location>
        <begin position="266"/>
        <end position="289"/>
    </location>
</feature>
<feature type="compositionally biased region" description="Basic and acidic residues" evidence="5">
    <location>
        <begin position="322"/>
        <end position="335"/>
    </location>
</feature>
<dbReference type="InterPro" id="IPR001494">
    <property type="entry name" value="Importin-beta_N"/>
</dbReference>
<comment type="subcellular location">
    <subcellularLocation>
        <location evidence="1">Nucleus</location>
    </subcellularLocation>
</comment>
<dbReference type="EMBL" id="KD062716">
    <property type="protein sequence ID" value="EMS63938.1"/>
    <property type="molecule type" value="Genomic_DNA"/>
</dbReference>
<dbReference type="Pfam" id="PF03810">
    <property type="entry name" value="IBN_N"/>
    <property type="match status" value="1"/>
</dbReference>
<dbReference type="GO" id="GO:0006606">
    <property type="term" value="P:protein import into nucleus"/>
    <property type="evidence" value="ECO:0007669"/>
    <property type="project" value="TreeGrafter"/>
</dbReference>
<dbReference type="PROSITE" id="PS50166">
    <property type="entry name" value="IMPORTIN_B_NT"/>
    <property type="match status" value="1"/>
</dbReference>
<dbReference type="Gene3D" id="1.25.10.10">
    <property type="entry name" value="Leucine-rich Repeat Variant"/>
    <property type="match status" value="2"/>
</dbReference>
<evidence type="ECO:0000256" key="1">
    <source>
        <dbReference type="ARBA" id="ARBA00004123"/>
    </source>
</evidence>
<accession>M7ZL28</accession>
<dbReference type="InterPro" id="IPR001810">
    <property type="entry name" value="F-box_dom"/>
</dbReference>
<feature type="compositionally biased region" description="Acidic residues" evidence="5">
    <location>
        <begin position="229"/>
        <end position="251"/>
    </location>
</feature>
<evidence type="ECO:0000313" key="6">
    <source>
        <dbReference type="EMBL" id="EMS63938.1"/>
    </source>
</evidence>